<reference evidence="3 4" key="1">
    <citation type="submission" date="2017-11" db="EMBL/GenBank/DDBJ databases">
        <title>De novo assembly and phasing of dikaryotic genomes from two isolates of Puccinia coronata f. sp. avenae, the causal agent of oat crown rust.</title>
        <authorList>
            <person name="Miller M.E."/>
            <person name="Zhang Y."/>
            <person name="Omidvar V."/>
            <person name="Sperschneider J."/>
            <person name="Schwessinger B."/>
            <person name="Raley C."/>
            <person name="Palmer J.M."/>
            <person name="Garnica D."/>
            <person name="Upadhyaya N."/>
            <person name="Rathjen J."/>
            <person name="Taylor J.M."/>
            <person name="Park R.F."/>
            <person name="Dodds P.N."/>
            <person name="Hirsch C.D."/>
            <person name="Kianian S.F."/>
            <person name="Figueroa M."/>
        </authorList>
    </citation>
    <scope>NUCLEOTIDE SEQUENCE [LARGE SCALE GENOMIC DNA]</scope>
    <source>
        <strain evidence="3">12NC29</strain>
    </source>
</reference>
<feature type="chain" id="PRO_5015083720" evidence="1">
    <location>
        <begin position="21"/>
        <end position="92"/>
    </location>
</feature>
<protein>
    <submittedName>
        <fullName evidence="3">Uncharacterized protein</fullName>
    </submittedName>
</protein>
<feature type="signal peptide" evidence="1">
    <location>
        <begin position="1"/>
        <end position="20"/>
    </location>
</feature>
<keyword evidence="4" id="KW-1185">Reference proteome</keyword>
<accession>A0A2N5TAC4</accession>
<proteinExistence type="predicted"/>
<sequence length="92" mass="10441">MNSYFLGLIFCGIVLGQVVGSPVFSSLPFQFLFGTTLRDLGQYIRPQDLEVEVLDDLNPSLEFKVDQVLDQSSPETVRPIHQTLRRVREGTR</sequence>
<organism evidence="3 4">
    <name type="scientific">Puccinia coronata f. sp. avenae</name>
    <dbReference type="NCBI Taxonomy" id="200324"/>
    <lineage>
        <taxon>Eukaryota</taxon>
        <taxon>Fungi</taxon>
        <taxon>Dikarya</taxon>
        <taxon>Basidiomycota</taxon>
        <taxon>Pucciniomycotina</taxon>
        <taxon>Pucciniomycetes</taxon>
        <taxon>Pucciniales</taxon>
        <taxon>Pucciniaceae</taxon>
        <taxon>Puccinia</taxon>
    </lineage>
</organism>
<dbReference type="EMBL" id="PGCJ01000966">
    <property type="protein sequence ID" value="PLW12924.1"/>
    <property type="molecule type" value="Genomic_DNA"/>
</dbReference>
<evidence type="ECO:0000256" key="1">
    <source>
        <dbReference type="SAM" id="SignalP"/>
    </source>
</evidence>
<evidence type="ECO:0000313" key="4">
    <source>
        <dbReference type="Proteomes" id="UP000235388"/>
    </source>
</evidence>
<evidence type="ECO:0000313" key="2">
    <source>
        <dbReference type="EMBL" id="PLW12924.1"/>
    </source>
</evidence>
<dbReference type="Proteomes" id="UP000235388">
    <property type="component" value="Unassembled WGS sequence"/>
</dbReference>
<keyword evidence="1" id="KW-0732">Signal</keyword>
<evidence type="ECO:0000313" key="3">
    <source>
        <dbReference type="EMBL" id="PLW22441.1"/>
    </source>
</evidence>
<comment type="caution">
    <text evidence="3">The sequence shown here is derived from an EMBL/GenBank/DDBJ whole genome shotgun (WGS) entry which is preliminary data.</text>
</comment>
<dbReference type="EMBL" id="PGCJ01000760">
    <property type="protein sequence ID" value="PLW22441.1"/>
    <property type="molecule type" value="Genomic_DNA"/>
</dbReference>
<name>A0A2N5TAC4_9BASI</name>
<dbReference type="AlphaFoldDB" id="A0A2N5TAC4"/>
<gene>
    <name evidence="2" type="ORF">PCANC_19047</name>
    <name evidence="3" type="ORF">PCANC_25687</name>
</gene>